<reference evidence="1 2" key="1">
    <citation type="submission" date="2018-11" db="EMBL/GenBank/DDBJ databases">
        <authorList>
            <consortium name="Pathogen Informatics"/>
        </authorList>
    </citation>
    <scope>NUCLEOTIDE SEQUENCE [LARGE SCALE GENOMIC DNA]</scope>
</reference>
<accession>A0A3P7UFF2</accession>
<evidence type="ECO:0000313" key="1">
    <source>
        <dbReference type="EMBL" id="VDO33316.1"/>
    </source>
</evidence>
<reference evidence="3" key="2">
    <citation type="submission" date="2019-09" db="UniProtKB">
        <authorList>
            <consortium name="WormBaseParasite"/>
        </authorList>
    </citation>
    <scope>IDENTIFICATION</scope>
</reference>
<dbReference type="Gene3D" id="1.10.510.10">
    <property type="entry name" value="Transferase(Phosphotransferase) domain 1"/>
    <property type="match status" value="1"/>
</dbReference>
<dbReference type="SUPFAM" id="SSF56112">
    <property type="entry name" value="Protein kinase-like (PK-like)"/>
    <property type="match status" value="1"/>
</dbReference>
<proteinExistence type="predicted"/>
<dbReference type="EMBL" id="UZAH01007825">
    <property type="protein sequence ID" value="VDO33316.1"/>
    <property type="molecule type" value="Genomic_DNA"/>
</dbReference>
<dbReference type="Proteomes" id="UP000050761">
    <property type="component" value="Unassembled WGS sequence"/>
</dbReference>
<dbReference type="AlphaFoldDB" id="A0A183FAV9"/>
<accession>A0A183FAV9</accession>
<name>A0A183FAV9_HELPZ</name>
<evidence type="ECO:0000313" key="2">
    <source>
        <dbReference type="Proteomes" id="UP000050761"/>
    </source>
</evidence>
<dbReference type="InterPro" id="IPR011009">
    <property type="entry name" value="Kinase-like_dom_sf"/>
</dbReference>
<sequence length="108" mass="12670">MASEAIANNIERDRLLVNDDITSEESRYILLQILWNGGYGIVFLSQNSEKNLTVKMEKYSESTLHIEVNGCQHRQYDYGTCNSDYVYVVMTFLHKDLRKLQADMRERE</sequence>
<organism evidence="2 3">
    <name type="scientific">Heligmosomoides polygyrus</name>
    <name type="common">Parasitic roundworm</name>
    <dbReference type="NCBI Taxonomy" id="6339"/>
    <lineage>
        <taxon>Eukaryota</taxon>
        <taxon>Metazoa</taxon>
        <taxon>Ecdysozoa</taxon>
        <taxon>Nematoda</taxon>
        <taxon>Chromadorea</taxon>
        <taxon>Rhabditida</taxon>
        <taxon>Rhabditina</taxon>
        <taxon>Rhabditomorpha</taxon>
        <taxon>Strongyloidea</taxon>
        <taxon>Heligmosomidae</taxon>
        <taxon>Heligmosomoides</taxon>
    </lineage>
</organism>
<dbReference type="WBParaSite" id="HPBE_0000330101-mRNA-1">
    <property type="protein sequence ID" value="HPBE_0000330101-mRNA-1"/>
    <property type="gene ID" value="HPBE_0000330101"/>
</dbReference>
<protein>
    <submittedName>
        <fullName evidence="3">Protein kinase domain-containing protein</fullName>
    </submittedName>
</protein>
<keyword evidence="2" id="KW-1185">Reference proteome</keyword>
<dbReference type="OrthoDB" id="5805222at2759"/>
<evidence type="ECO:0000313" key="3">
    <source>
        <dbReference type="WBParaSite" id="HPBE_0000330101-mRNA-1"/>
    </source>
</evidence>
<gene>
    <name evidence="1" type="ORF">HPBE_LOCUS3302</name>
</gene>